<reference evidence="2 3" key="1">
    <citation type="journal article" date="2014" name="BMC Genomics">
        <title>Genome sequencing of four Aureobasidium pullulans varieties: biotechnological potential, stress tolerance, and description of new species.</title>
        <authorList>
            <person name="Gostin Ar C."/>
            <person name="Ohm R.A."/>
            <person name="Kogej T."/>
            <person name="Sonjak S."/>
            <person name="Turk M."/>
            <person name="Zajc J."/>
            <person name="Zalar P."/>
            <person name="Grube M."/>
            <person name="Sun H."/>
            <person name="Han J."/>
            <person name="Sharma A."/>
            <person name="Chiniquy J."/>
            <person name="Ngan C.Y."/>
            <person name="Lipzen A."/>
            <person name="Barry K."/>
            <person name="Grigoriev I.V."/>
            <person name="Gunde-Cimerman N."/>
        </authorList>
    </citation>
    <scope>NUCLEOTIDE SEQUENCE [LARGE SCALE GENOMIC DNA]</scope>
    <source>
        <strain evidence="2 3">CBS 147.97</strain>
    </source>
</reference>
<keyword evidence="3" id="KW-1185">Reference proteome</keyword>
<dbReference type="OrthoDB" id="3917181at2759"/>
<evidence type="ECO:0000256" key="1">
    <source>
        <dbReference type="SAM" id="SignalP"/>
    </source>
</evidence>
<evidence type="ECO:0000313" key="3">
    <source>
        <dbReference type="Proteomes" id="UP000027730"/>
    </source>
</evidence>
<dbReference type="HOGENOM" id="CLU_1824934_0_0_1"/>
<sequence length="141" mass="16458">MQLLKLFMAILSVAARLQATHTLLPPSEMHPIEPPDLDWHLAVFTPPDEYLVYLKPGYTISQHLQTIGKDLSPHIRRHWEDFEIFERAHYIIYLPDQTYLDLIRRDPEVSLVIQNAEYQAISDPVPEELERGPNVPKHDEL</sequence>
<feature type="signal peptide" evidence="1">
    <location>
        <begin position="1"/>
        <end position="19"/>
    </location>
</feature>
<evidence type="ECO:0000313" key="2">
    <source>
        <dbReference type="EMBL" id="KEQ69739.1"/>
    </source>
</evidence>
<keyword evidence="1" id="KW-0732">Signal</keyword>
<dbReference type="Proteomes" id="UP000027730">
    <property type="component" value="Unassembled WGS sequence"/>
</dbReference>
<organism evidence="2 3">
    <name type="scientific">Aureobasidium namibiae CBS 147.97</name>
    <dbReference type="NCBI Taxonomy" id="1043004"/>
    <lineage>
        <taxon>Eukaryota</taxon>
        <taxon>Fungi</taxon>
        <taxon>Dikarya</taxon>
        <taxon>Ascomycota</taxon>
        <taxon>Pezizomycotina</taxon>
        <taxon>Dothideomycetes</taxon>
        <taxon>Dothideomycetidae</taxon>
        <taxon>Dothideales</taxon>
        <taxon>Saccotheciaceae</taxon>
        <taxon>Aureobasidium</taxon>
    </lineage>
</organism>
<accession>A0A074WDV4</accession>
<dbReference type="GeneID" id="25412153"/>
<feature type="chain" id="PRO_5001702781" description="Inhibitor I9 domain-containing protein" evidence="1">
    <location>
        <begin position="20"/>
        <end position="141"/>
    </location>
</feature>
<name>A0A074WDV4_9PEZI</name>
<dbReference type="EMBL" id="KL584720">
    <property type="protein sequence ID" value="KEQ69739.1"/>
    <property type="molecule type" value="Genomic_DNA"/>
</dbReference>
<dbReference type="RefSeq" id="XP_013423915.1">
    <property type="nucleotide sequence ID" value="XM_013568461.1"/>
</dbReference>
<proteinExistence type="predicted"/>
<gene>
    <name evidence="2" type="ORF">M436DRAFT_55518</name>
</gene>
<dbReference type="AlphaFoldDB" id="A0A074WDV4"/>
<evidence type="ECO:0008006" key="4">
    <source>
        <dbReference type="Google" id="ProtNLM"/>
    </source>
</evidence>
<protein>
    <recommendedName>
        <fullName evidence="4">Inhibitor I9 domain-containing protein</fullName>
    </recommendedName>
</protein>